<dbReference type="SUPFAM" id="SSF53098">
    <property type="entry name" value="Ribonuclease H-like"/>
    <property type="match status" value="1"/>
</dbReference>
<dbReference type="PANTHER" id="PTHR23408:SF3">
    <property type="entry name" value="METHYLMALONIC ACIDURIA TYPE A PROTEIN, MITOCHONDRIAL"/>
    <property type="match status" value="1"/>
</dbReference>
<feature type="compositionally biased region" description="Basic and acidic residues" evidence="2">
    <location>
        <begin position="379"/>
        <end position="392"/>
    </location>
</feature>
<feature type="region of interest" description="Disordered" evidence="2">
    <location>
        <begin position="373"/>
        <end position="409"/>
    </location>
</feature>
<accession>A0A9D9DUM7</accession>
<dbReference type="NCBIfam" id="NF006958">
    <property type="entry name" value="PRK09435.1"/>
    <property type="match status" value="1"/>
</dbReference>
<dbReference type="Gene3D" id="3.30.420.10">
    <property type="entry name" value="Ribonuclease H-like superfamily/Ribonuclease H"/>
    <property type="match status" value="1"/>
</dbReference>
<dbReference type="PROSITE" id="PS50879">
    <property type="entry name" value="RNASE_H_1"/>
    <property type="match status" value="1"/>
</dbReference>
<dbReference type="GO" id="GO:0005737">
    <property type="term" value="C:cytoplasm"/>
    <property type="evidence" value="ECO:0007669"/>
    <property type="project" value="TreeGrafter"/>
</dbReference>
<reference evidence="4" key="2">
    <citation type="journal article" date="2021" name="PeerJ">
        <title>Extensive microbial diversity within the chicken gut microbiome revealed by metagenomics and culture.</title>
        <authorList>
            <person name="Gilroy R."/>
            <person name="Ravi A."/>
            <person name="Getino M."/>
            <person name="Pursley I."/>
            <person name="Horton D.L."/>
            <person name="Alikhan N.F."/>
            <person name="Baker D."/>
            <person name="Gharbi K."/>
            <person name="Hall N."/>
            <person name="Watson M."/>
            <person name="Adriaenssens E.M."/>
            <person name="Foster-Nyarko E."/>
            <person name="Jarju S."/>
            <person name="Secka A."/>
            <person name="Antonio M."/>
            <person name="Oren A."/>
            <person name="Chaudhuri R.R."/>
            <person name="La Ragione R."/>
            <person name="Hildebrand F."/>
            <person name="Pallen M.J."/>
        </authorList>
    </citation>
    <scope>NUCLEOTIDE SEQUENCE</scope>
    <source>
        <strain evidence="4">2889</strain>
    </source>
</reference>
<comment type="similarity">
    <text evidence="1">Belongs to the SIMIBI class G3E GTPase family. ArgK/MeaB subfamily.</text>
</comment>
<dbReference type="GO" id="GO:0003676">
    <property type="term" value="F:nucleic acid binding"/>
    <property type="evidence" value="ECO:0007669"/>
    <property type="project" value="InterPro"/>
</dbReference>
<keyword evidence="4" id="KW-0378">Hydrolase</keyword>
<feature type="region of interest" description="Disordered" evidence="2">
    <location>
        <begin position="1"/>
        <end position="47"/>
    </location>
</feature>
<comment type="caution">
    <text evidence="4">The sequence shown here is derived from an EMBL/GenBank/DDBJ whole genome shotgun (WGS) entry which is preliminary data.</text>
</comment>
<dbReference type="Pfam" id="PF03308">
    <property type="entry name" value="MeaB"/>
    <property type="match status" value="1"/>
</dbReference>
<evidence type="ECO:0000313" key="4">
    <source>
        <dbReference type="EMBL" id="MBO8433290.1"/>
    </source>
</evidence>
<feature type="domain" description="RNase H type-1" evidence="3">
    <location>
        <begin position="429"/>
        <end position="564"/>
    </location>
</feature>
<dbReference type="Gene3D" id="1.10.287.130">
    <property type="match status" value="1"/>
</dbReference>
<dbReference type="NCBIfam" id="TIGR00750">
    <property type="entry name" value="lao"/>
    <property type="match status" value="1"/>
</dbReference>
<sequence>MMEHQKLMQGDSALSQQQGVEQPSQVNPNIVPRRRIGQTKPVKSPEEYLQGIRQGDRSLLSQAITLIESTLPEHQEIAQKIIEACLPYAGNSLRVGITGVPGAGKSTFIETLGTHLARSGKKLAVLAIDPSSERSKGSILGDKTRMEELSRMENAFIRPSPSAGSLGGVARKTRETIILCEAAGFDHIIVETVGVGQSETEAYNMVDYFLLVQLANLGDELQGIKRGIMEMADGIAINKADGDFKQKAELAKRQLCNAIQLFPPAPSGWKTTVETCSARQDEGIDTIWNHILEFEQHCKKNGSFEKRRKEQLAKVVSNSIEEQLLQHFYLHPGMEKALTDAKERVLQQTQSPYTAAQNLIDQYFQNLSLNKGAETATTESERSDAQKKTDRTHGKKTSAPAPAAAPAASASPVSVKISPALLKKASQIPHFESALAVDAACSGNPGKMEYQGVQVRNGKRIFHQGPFPDATNNIGEFLAIVHALSFLNAHGFPDTPIYSDSVTGLAWVRNKKANTKIAPTSKNQKLRELIARAENWLRTHTYRNPVLKWDTDRWGEIPADFGRK</sequence>
<dbReference type="InterPro" id="IPR005129">
    <property type="entry name" value="GTPase_ArgK"/>
</dbReference>
<dbReference type="InterPro" id="IPR002156">
    <property type="entry name" value="RNaseH_domain"/>
</dbReference>
<gene>
    <name evidence="4" type="primary">meaB</name>
    <name evidence="4" type="ORF">IAB08_08390</name>
</gene>
<dbReference type="EMBL" id="JADIMZ010000125">
    <property type="protein sequence ID" value="MBO8433290.1"/>
    <property type="molecule type" value="Genomic_DNA"/>
</dbReference>
<dbReference type="InterPro" id="IPR027417">
    <property type="entry name" value="P-loop_NTPase"/>
</dbReference>
<evidence type="ECO:0000259" key="3">
    <source>
        <dbReference type="PROSITE" id="PS50879"/>
    </source>
</evidence>
<dbReference type="GO" id="GO:0004523">
    <property type="term" value="F:RNA-DNA hybrid ribonuclease activity"/>
    <property type="evidence" value="ECO:0007669"/>
    <property type="project" value="InterPro"/>
</dbReference>
<dbReference type="SUPFAM" id="SSF52540">
    <property type="entry name" value="P-loop containing nucleoside triphosphate hydrolases"/>
    <property type="match status" value="1"/>
</dbReference>
<dbReference type="Pfam" id="PF00075">
    <property type="entry name" value="RNase_H"/>
    <property type="match status" value="1"/>
</dbReference>
<evidence type="ECO:0000256" key="1">
    <source>
        <dbReference type="ARBA" id="ARBA00009625"/>
    </source>
</evidence>
<name>A0A9D9DUM7_9BACT</name>
<dbReference type="Gene3D" id="1.20.5.170">
    <property type="match status" value="1"/>
</dbReference>
<reference evidence="4" key="1">
    <citation type="submission" date="2020-10" db="EMBL/GenBank/DDBJ databases">
        <authorList>
            <person name="Gilroy R."/>
        </authorList>
    </citation>
    <scope>NUCLEOTIDE SEQUENCE</scope>
    <source>
        <strain evidence="4">2889</strain>
    </source>
</reference>
<feature type="compositionally biased region" description="Low complexity" evidence="2">
    <location>
        <begin position="398"/>
        <end position="409"/>
    </location>
</feature>
<organism evidence="4 5">
    <name type="scientific">Candidatus Pullibacteroides excrementavium</name>
    <dbReference type="NCBI Taxonomy" id="2840905"/>
    <lineage>
        <taxon>Bacteria</taxon>
        <taxon>Pseudomonadati</taxon>
        <taxon>Bacteroidota</taxon>
        <taxon>Bacteroidia</taxon>
        <taxon>Bacteroidales</taxon>
        <taxon>Candidatus Pullibacteroides</taxon>
    </lineage>
</organism>
<evidence type="ECO:0000256" key="2">
    <source>
        <dbReference type="SAM" id="MobiDB-lite"/>
    </source>
</evidence>
<evidence type="ECO:0000313" key="5">
    <source>
        <dbReference type="Proteomes" id="UP000823612"/>
    </source>
</evidence>
<feature type="compositionally biased region" description="Polar residues" evidence="2">
    <location>
        <begin position="12"/>
        <end position="28"/>
    </location>
</feature>
<dbReference type="PANTHER" id="PTHR23408">
    <property type="entry name" value="METHYLMALONYL-COA MUTASE"/>
    <property type="match status" value="1"/>
</dbReference>
<dbReference type="InterPro" id="IPR036397">
    <property type="entry name" value="RNaseH_sf"/>
</dbReference>
<dbReference type="GO" id="GO:0003924">
    <property type="term" value="F:GTPase activity"/>
    <property type="evidence" value="ECO:0007669"/>
    <property type="project" value="InterPro"/>
</dbReference>
<dbReference type="AlphaFoldDB" id="A0A9D9DUM7"/>
<dbReference type="Proteomes" id="UP000823612">
    <property type="component" value="Unassembled WGS sequence"/>
</dbReference>
<dbReference type="CDD" id="cd03114">
    <property type="entry name" value="MMAA-like"/>
    <property type="match status" value="1"/>
</dbReference>
<dbReference type="EC" id="3.6.5.-" evidence="4"/>
<dbReference type="Gene3D" id="3.40.50.300">
    <property type="entry name" value="P-loop containing nucleotide triphosphate hydrolases"/>
    <property type="match status" value="1"/>
</dbReference>
<protein>
    <submittedName>
        <fullName evidence="4">Methylmalonyl Co-A mutase-associated GTPase MeaB</fullName>
        <ecNumber evidence="4">3.6.5.-</ecNumber>
    </submittedName>
</protein>
<proteinExistence type="inferred from homology"/>
<dbReference type="GO" id="GO:0005525">
    <property type="term" value="F:GTP binding"/>
    <property type="evidence" value="ECO:0007669"/>
    <property type="project" value="InterPro"/>
</dbReference>
<dbReference type="InterPro" id="IPR012337">
    <property type="entry name" value="RNaseH-like_sf"/>
</dbReference>